<accession>A0A8J5CMR5</accession>
<evidence type="ECO:0000313" key="2">
    <source>
        <dbReference type="Proteomes" id="UP000770661"/>
    </source>
</evidence>
<comment type="caution">
    <text evidence="1">The sequence shown here is derived from an EMBL/GenBank/DDBJ whole genome shotgun (WGS) entry which is preliminary data.</text>
</comment>
<dbReference type="EMBL" id="JACEEZ010019253">
    <property type="protein sequence ID" value="KAG0715890.1"/>
    <property type="molecule type" value="Genomic_DNA"/>
</dbReference>
<dbReference type="Proteomes" id="UP000770661">
    <property type="component" value="Unassembled WGS sequence"/>
</dbReference>
<reference evidence="1" key="1">
    <citation type="submission" date="2020-07" db="EMBL/GenBank/DDBJ databases">
        <title>The High-quality genome of the commercially important snow crab, Chionoecetes opilio.</title>
        <authorList>
            <person name="Jeong J.-H."/>
            <person name="Ryu S."/>
        </authorList>
    </citation>
    <scope>NUCLEOTIDE SEQUENCE</scope>
    <source>
        <strain evidence="1">MADBK_172401_WGS</strain>
        <tissue evidence="1">Digestive gland</tissue>
    </source>
</reference>
<proteinExistence type="predicted"/>
<organism evidence="1 2">
    <name type="scientific">Chionoecetes opilio</name>
    <name type="common">Atlantic snow crab</name>
    <name type="synonym">Cancer opilio</name>
    <dbReference type="NCBI Taxonomy" id="41210"/>
    <lineage>
        <taxon>Eukaryota</taxon>
        <taxon>Metazoa</taxon>
        <taxon>Ecdysozoa</taxon>
        <taxon>Arthropoda</taxon>
        <taxon>Crustacea</taxon>
        <taxon>Multicrustacea</taxon>
        <taxon>Malacostraca</taxon>
        <taxon>Eumalacostraca</taxon>
        <taxon>Eucarida</taxon>
        <taxon>Decapoda</taxon>
        <taxon>Pleocyemata</taxon>
        <taxon>Brachyura</taxon>
        <taxon>Eubrachyura</taxon>
        <taxon>Majoidea</taxon>
        <taxon>Majidae</taxon>
        <taxon>Chionoecetes</taxon>
    </lineage>
</organism>
<dbReference type="OrthoDB" id="6381043at2759"/>
<name>A0A8J5CMR5_CHIOP</name>
<protein>
    <submittedName>
        <fullName evidence="1">Uncharacterized protein</fullName>
    </submittedName>
</protein>
<evidence type="ECO:0000313" key="1">
    <source>
        <dbReference type="EMBL" id="KAG0715890.1"/>
    </source>
</evidence>
<keyword evidence="2" id="KW-1185">Reference proteome</keyword>
<gene>
    <name evidence="1" type="ORF">GWK47_010887</name>
</gene>
<sequence>MMCCSLNLSLSMSLKGFAKVQITSFQRILQTLRAHLRSSTSQAIARQHKSARPPKFKIGNICYLIVSTRVKVAAQCCPVGPGGTRVTVAGSVPPCYPWDVFPS</sequence>
<dbReference type="AlphaFoldDB" id="A0A8J5CMR5"/>